<dbReference type="Proteomes" id="UP000000560">
    <property type="component" value="Chromosome II"/>
</dbReference>
<reference evidence="2" key="1">
    <citation type="journal article" date="2005" name="Nature">
        <title>Sequencing of Aspergillus nidulans and comparative analysis with A. fumigatus and A. oryzae.</title>
        <authorList>
            <person name="Galagan J.E."/>
            <person name="Calvo S.E."/>
            <person name="Cuomo C."/>
            <person name="Ma L.J."/>
            <person name="Wortman J.R."/>
            <person name="Batzoglou S."/>
            <person name="Lee S.I."/>
            <person name="Basturkmen M."/>
            <person name="Spevak C.C."/>
            <person name="Clutterbuck J."/>
            <person name="Kapitonov V."/>
            <person name="Jurka J."/>
            <person name="Scazzocchio C."/>
            <person name="Farman M."/>
            <person name="Butler J."/>
            <person name="Purcell S."/>
            <person name="Harris S."/>
            <person name="Braus G.H."/>
            <person name="Draht O."/>
            <person name="Busch S."/>
            <person name="D'Enfert C."/>
            <person name="Bouchier C."/>
            <person name="Goldman G.H."/>
            <person name="Bell-Pedersen D."/>
            <person name="Griffiths-Jones S."/>
            <person name="Doonan J.H."/>
            <person name="Yu J."/>
            <person name="Vienken K."/>
            <person name="Pain A."/>
            <person name="Freitag M."/>
            <person name="Selker E.U."/>
            <person name="Archer D.B."/>
            <person name="Penalva M.A."/>
            <person name="Oakley B.R."/>
            <person name="Momany M."/>
            <person name="Tanaka T."/>
            <person name="Kumagai T."/>
            <person name="Asai K."/>
            <person name="Machida M."/>
            <person name="Nierman W.C."/>
            <person name="Denning D.W."/>
            <person name="Caddick M."/>
            <person name="Hynes M."/>
            <person name="Paoletti M."/>
            <person name="Fischer R."/>
            <person name="Miller B."/>
            <person name="Dyer P."/>
            <person name="Sachs M.S."/>
            <person name="Osmani S.A."/>
            <person name="Birren B.W."/>
        </authorList>
    </citation>
    <scope>NUCLEOTIDE SEQUENCE [LARGE SCALE GENOMIC DNA]</scope>
    <source>
        <strain evidence="2">FGSC A4 / ATCC 38163 / CBS 112.46 / NRRL 194 / M139</strain>
    </source>
</reference>
<dbReference type="InParanoid" id="Q5AUE3"/>
<evidence type="ECO:0000313" key="2">
    <source>
        <dbReference type="Proteomes" id="UP000000560"/>
    </source>
</evidence>
<sequence>MTMCISQAGLKLRFYNLRTYLYMDYHLAVMSHRVARPESGGLQRFLRVISRLWDNIILYCSFVLKDMTGTSSKPYLRISRIETVLELKPLILQAMKKIYQQSDVV</sequence>
<accession>C8V6E9</accession>
<dbReference type="RefSeq" id="XP_681356.1">
    <property type="nucleotide sequence ID" value="XM_676264.1"/>
</dbReference>
<dbReference type="HOGENOM" id="CLU_2236565_0_0_1"/>
<gene>
    <name evidence="1" type="ORF">ANIA_08087</name>
</gene>
<dbReference type="AlphaFoldDB" id="Q5AUE3"/>
<dbReference type="KEGG" id="ani:ANIA_08087"/>
<dbReference type="GeneID" id="2868949"/>
<protein>
    <submittedName>
        <fullName evidence="1">Uncharacterized protein</fullName>
    </submittedName>
</protein>
<accession>Q5AUE3</accession>
<keyword evidence="2" id="KW-1185">Reference proteome</keyword>
<name>Q5AUE3_EMENI</name>
<dbReference type="EMBL" id="BN001302">
    <property type="protein sequence ID" value="CBF73858.1"/>
    <property type="molecule type" value="Genomic_DNA"/>
</dbReference>
<evidence type="ECO:0000313" key="1">
    <source>
        <dbReference type="EMBL" id="CBF73858.1"/>
    </source>
</evidence>
<proteinExistence type="predicted"/>
<organism evidence="1 2">
    <name type="scientific">Emericella nidulans (strain FGSC A4 / ATCC 38163 / CBS 112.46 / NRRL 194 / M139)</name>
    <name type="common">Aspergillus nidulans</name>
    <dbReference type="NCBI Taxonomy" id="227321"/>
    <lineage>
        <taxon>Eukaryota</taxon>
        <taxon>Fungi</taxon>
        <taxon>Dikarya</taxon>
        <taxon>Ascomycota</taxon>
        <taxon>Pezizomycotina</taxon>
        <taxon>Eurotiomycetes</taxon>
        <taxon>Eurotiomycetidae</taxon>
        <taxon>Eurotiales</taxon>
        <taxon>Aspergillaceae</taxon>
        <taxon>Aspergillus</taxon>
        <taxon>Aspergillus subgen. Nidulantes</taxon>
    </lineage>
</organism>
<reference evidence="2" key="2">
    <citation type="journal article" date="2009" name="Fungal Genet. Biol.">
        <title>The 2008 update of the Aspergillus nidulans genome annotation: a community effort.</title>
        <authorList>
            <person name="Wortman J.R."/>
            <person name="Gilsenan J.M."/>
            <person name="Joardar V."/>
            <person name="Deegan J."/>
            <person name="Clutterbuck J."/>
            <person name="Andersen M.R."/>
            <person name="Archer D."/>
            <person name="Bencina M."/>
            <person name="Braus G."/>
            <person name="Coutinho P."/>
            <person name="von Dohren H."/>
            <person name="Doonan J."/>
            <person name="Driessen A.J."/>
            <person name="Durek P."/>
            <person name="Espeso E."/>
            <person name="Fekete E."/>
            <person name="Flipphi M."/>
            <person name="Estrada C.G."/>
            <person name="Geysens S."/>
            <person name="Goldman G."/>
            <person name="de Groot P.W."/>
            <person name="Hansen K."/>
            <person name="Harris S.D."/>
            <person name="Heinekamp T."/>
            <person name="Helmstaedt K."/>
            <person name="Henrissat B."/>
            <person name="Hofmann G."/>
            <person name="Homan T."/>
            <person name="Horio T."/>
            <person name="Horiuchi H."/>
            <person name="James S."/>
            <person name="Jones M."/>
            <person name="Karaffa L."/>
            <person name="Karanyi Z."/>
            <person name="Kato M."/>
            <person name="Keller N."/>
            <person name="Kelly D.E."/>
            <person name="Kiel J.A."/>
            <person name="Kim J.M."/>
            <person name="van der Klei I.J."/>
            <person name="Klis F.M."/>
            <person name="Kovalchuk A."/>
            <person name="Krasevec N."/>
            <person name="Kubicek C.P."/>
            <person name="Liu B."/>
            <person name="Maccabe A."/>
            <person name="Meyer V."/>
            <person name="Mirabito P."/>
            <person name="Miskei M."/>
            <person name="Mos M."/>
            <person name="Mullins J."/>
            <person name="Nelson D.R."/>
            <person name="Nielsen J."/>
            <person name="Oakley B.R."/>
            <person name="Osmani S.A."/>
            <person name="Pakula T."/>
            <person name="Paszewski A."/>
            <person name="Paulsen I."/>
            <person name="Pilsyk S."/>
            <person name="Pocsi I."/>
            <person name="Punt P.J."/>
            <person name="Ram A.F."/>
            <person name="Ren Q."/>
            <person name="Robellet X."/>
            <person name="Robson G."/>
            <person name="Seiboth B."/>
            <person name="van Solingen P."/>
            <person name="Specht T."/>
            <person name="Sun J."/>
            <person name="Taheri-Talesh N."/>
            <person name="Takeshita N."/>
            <person name="Ussery D."/>
            <person name="vanKuyk P.A."/>
            <person name="Visser H."/>
            <person name="van de Vondervoort P.J."/>
            <person name="de Vries R.P."/>
            <person name="Walton J."/>
            <person name="Xiang X."/>
            <person name="Xiong Y."/>
            <person name="Zeng A.P."/>
            <person name="Brandt B.W."/>
            <person name="Cornell M.J."/>
            <person name="van den Hondel C.A."/>
            <person name="Visser J."/>
            <person name="Oliver S.G."/>
            <person name="Turner G."/>
        </authorList>
    </citation>
    <scope>GENOME REANNOTATION</scope>
    <source>
        <strain evidence="2">FGSC A4 / ATCC 38163 / CBS 112.46 / NRRL 194 / M139</strain>
    </source>
</reference>